<evidence type="ECO:0000256" key="7">
    <source>
        <dbReference type="ARBA" id="ARBA00007490"/>
    </source>
</evidence>
<protein>
    <recommendedName>
        <fullName evidence="16">Adenosylcobinamide kinase</fullName>
        <ecNumber evidence="8">2.7.1.156</ecNumber>
        <ecNumber evidence="9">2.7.7.62</ecNumber>
    </recommendedName>
    <alternativeName>
        <fullName evidence="17">Adenosylcobinamide-phosphate guanylyltransferase</fullName>
    </alternativeName>
</protein>
<dbReference type="SUPFAM" id="SSF52540">
    <property type="entry name" value="P-loop containing nucleoside triphosphate hydrolases"/>
    <property type="match status" value="1"/>
</dbReference>
<dbReference type="GO" id="GO:0009236">
    <property type="term" value="P:cobalamin biosynthetic process"/>
    <property type="evidence" value="ECO:0007669"/>
    <property type="project" value="UniProtKB-UniPathway"/>
</dbReference>
<dbReference type="GO" id="GO:0043752">
    <property type="term" value="F:adenosylcobinamide kinase activity"/>
    <property type="evidence" value="ECO:0007669"/>
    <property type="project" value="UniProtKB-EC"/>
</dbReference>
<comment type="catalytic activity">
    <reaction evidence="3">
        <text>adenosylcob(III)inamide + GTP = adenosylcob(III)inamide phosphate + GDP + H(+)</text>
        <dbReference type="Rhea" id="RHEA:15765"/>
        <dbReference type="ChEBI" id="CHEBI:2480"/>
        <dbReference type="ChEBI" id="CHEBI:15378"/>
        <dbReference type="ChEBI" id="CHEBI:37565"/>
        <dbReference type="ChEBI" id="CHEBI:58189"/>
        <dbReference type="ChEBI" id="CHEBI:58502"/>
        <dbReference type="EC" id="2.7.1.156"/>
    </reaction>
</comment>
<keyword evidence="12 19" id="KW-0547">Nucleotide-binding</keyword>
<evidence type="ECO:0000256" key="18">
    <source>
        <dbReference type="PIRSR" id="PIRSR006135-1"/>
    </source>
</evidence>
<comment type="pathway">
    <text evidence="6">Cofactor biosynthesis; adenosylcobalamin biosynthesis; adenosylcobalamin from cob(II)yrinate a,c-diamide: step 5/7.</text>
</comment>
<dbReference type="GO" id="GO:0008820">
    <property type="term" value="F:cobinamide phosphate guanylyltransferase activity"/>
    <property type="evidence" value="ECO:0007669"/>
    <property type="project" value="UniProtKB-EC"/>
</dbReference>
<evidence type="ECO:0000256" key="11">
    <source>
        <dbReference type="ARBA" id="ARBA00022679"/>
    </source>
</evidence>
<dbReference type="EMBL" id="SHKN01000001">
    <property type="protein sequence ID" value="RZT95878.1"/>
    <property type="molecule type" value="Genomic_DNA"/>
</dbReference>
<evidence type="ECO:0000256" key="14">
    <source>
        <dbReference type="ARBA" id="ARBA00022840"/>
    </source>
</evidence>
<evidence type="ECO:0000256" key="13">
    <source>
        <dbReference type="ARBA" id="ARBA00022777"/>
    </source>
</evidence>
<evidence type="ECO:0000256" key="3">
    <source>
        <dbReference type="ARBA" id="ARBA00001522"/>
    </source>
</evidence>
<keyword evidence="10" id="KW-0169">Cobalamin biosynthesis</keyword>
<comment type="catalytic activity">
    <reaction evidence="1">
        <text>adenosylcob(III)inamide + ATP = adenosylcob(III)inamide phosphate + ADP + H(+)</text>
        <dbReference type="Rhea" id="RHEA:15769"/>
        <dbReference type="ChEBI" id="CHEBI:2480"/>
        <dbReference type="ChEBI" id="CHEBI:15378"/>
        <dbReference type="ChEBI" id="CHEBI:30616"/>
        <dbReference type="ChEBI" id="CHEBI:58502"/>
        <dbReference type="ChEBI" id="CHEBI:456216"/>
        <dbReference type="EC" id="2.7.1.156"/>
    </reaction>
</comment>
<proteinExistence type="inferred from homology"/>
<keyword evidence="11 20" id="KW-0808">Transferase</keyword>
<evidence type="ECO:0000256" key="10">
    <source>
        <dbReference type="ARBA" id="ARBA00022573"/>
    </source>
</evidence>
<feature type="binding site" evidence="19">
    <location>
        <position position="60"/>
    </location>
    <ligand>
        <name>GTP</name>
        <dbReference type="ChEBI" id="CHEBI:37565"/>
    </ligand>
</feature>
<evidence type="ECO:0000256" key="12">
    <source>
        <dbReference type="ARBA" id="ARBA00022741"/>
    </source>
</evidence>
<dbReference type="InterPro" id="IPR003203">
    <property type="entry name" value="CobU/CobP"/>
</dbReference>
<dbReference type="Proteomes" id="UP000293562">
    <property type="component" value="Unassembled WGS sequence"/>
</dbReference>
<evidence type="ECO:0000313" key="20">
    <source>
        <dbReference type="EMBL" id="RZT95878.1"/>
    </source>
</evidence>
<feature type="active site" description="GMP-histidine intermediate" evidence="18">
    <location>
        <position position="48"/>
    </location>
</feature>
<sequence length="175" mass="19882">MIHLITGGQRCGKSEYAEQLTLEQSNKPIYLATSRVWDDGHRARIEAHKARRGEQWENIEEEKALDSHDFTGRMVLLDCITLWLTNIFFDNGEQDDKSLEEAKAILDQILSQDCDWIIVSNEVGLGGHPGNEVAMRFNDLQGRINQYIAKKADRVSLVISGIPLEIKSPNKKESF</sequence>
<comment type="similarity">
    <text evidence="7">Belongs to the CobU/CobP family.</text>
</comment>
<evidence type="ECO:0000256" key="19">
    <source>
        <dbReference type="PIRSR" id="PIRSR006135-2"/>
    </source>
</evidence>
<dbReference type="CDD" id="cd00544">
    <property type="entry name" value="CobU"/>
    <property type="match status" value="1"/>
</dbReference>
<dbReference type="GO" id="GO:0005524">
    <property type="term" value="F:ATP binding"/>
    <property type="evidence" value="ECO:0007669"/>
    <property type="project" value="UniProtKB-KW"/>
</dbReference>
<organism evidence="20 21">
    <name type="scientific">Ancylomarina subtilis</name>
    <dbReference type="NCBI Taxonomy" id="1639035"/>
    <lineage>
        <taxon>Bacteria</taxon>
        <taxon>Pseudomonadati</taxon>
        <taxon>Bacteroidota</taxon>
        <taxon>Bacteroidia</taxon>
        <taxon>Marinilabiliales</taxon>
        <taxon>Marinifilaceae</taxon>
        <taxon>Ancylomarina</taxon>
    </lineage>
</organism>
<gene>
    <name evidence="20" type="ORF">EV201_0506</name>
</gene>
<dbReference type="AlphaFoldDB" id="A0A4Q7VIU1"/>
<dbReference type="InterPro" id="IPR027417">
    <property type="entry name" value="P-loop_NTPase"/>
</dbReference>
<dbReference type="RefSeq" id="WP_130305804.1">
    <property type="nucleotide sequence ID" value="NZ_SHKN01000001.1"/>
</dbReference>
<dbReference type="PIRSF" id="PIRSF006135">
    <property type="entry name" value="CobU"/>
    <property type="match status" value="1"/>
</dbReference>
<feature type="binding site" evidence="19">
    <location>
        <begin position="7"/>
        <end position="14"/>
    </location>
    <ligand>
        <name>GTP</name>
        <dbReference type="ChEBI" id="CHEBI:37565"/>
    </ligand>
</feature>
<comment type="function">
    <text evidence="4">Catalyzes ATP-dependent phosphorylation of adenosylcobinamide and addition of GMP to adenosylcobinamide phosphate.</text>
</comment>
<evidence type="ECO:0000256" key="9">
    <source>
        <dbReference type="ARBA" id="ARBA00012523"/>
    </source>
</evidence>
<feature type="binding site" evidence="19">
    <location>
        <begin position="49"/>
        <end position="52"/>
    </location>
    <ligand>
        <name>GTP</name>
        <dbReference type="ChEBI" id="CHEBI:37565"/>
    </ligand>
</feature>
<keyword evidence="14" id="KW-0067">ATP-binding</keyword>
<comment type="caution">
    <text evidence="20">The sequence shown here is derived from an EMBL/GenBank/DDBJ whole genome shotgun (WGS) entry which is preliminary data.</text>
</comment>
<dbReference type="Gene3D" id="3.40.50.300">
    <property type="entry name" value="P-loop containing nucleotide triphosphate hydrolases"/>
    <property type="match status" value="1"/>
</dbReference>
<dbReference type="OrthoDB" id="9799422at2"/>
<dbReference type="NCBIfam" id="NF004469">
    <property type="entry name" value="PRK05800.1"/>
    <property type="match status" value="1"/>
</dbReference>
<feature type="binding site" evidence="19">
    <location>
        <position position="78"/>
    </location>
    <ligand>
        <name>GTP</name>
        <dbReference type="ChEBI" id="CHEBI:37565"/>
    </ligand>
</feature>
<dbReference type="UniPathway" id="UPA00148">
    <property type="reaction ID" value="UER00236"/>
</dbReference>
<dbReference type="PANTHER" id="PTHR34848">
    <property type="match status" value="1"/>
</dbReference>
<accession>A0A4Q7VIU1</accession>
<keyword evidence="21" id="KW-1185">Reference proteome</keyword>
<keyword evidence="13 20" id="KW-0418">Kinase</keyword>
<comment type="pathway">
    <text evidence="5">Cofactor biosynthesis; adenosylcobalamin biosynthesis; adenosylcobalamin from cob(II)yrinate a,c-diamide: step 6/7.</text>
</comment>
<evidence type="ECO:0000256" key="17">
    <source>
        <dbReference type="ARBA" id="ARBA00030571"/>
    </source>
</evidence>
<name>A0A4Q7VIU1_9BACT</name>
<evidence type="ECO:0000256" key="8">
    <source>
        <dbReference type="ARBA" id="ARBA00012016"/>
    </source>
</evidence>
<dbReference type="PANTHER" id="PTHR34848:SF1">
    <property type="entry name" value="BIFUNCTIONAL ADENOSYLCOBALAMIN BIOSYNTHESIS PROTEIN COBU"/>
    <property type="match status" value="1"/>
</dbReference>
<dbReference type="Pfam" id="PF02283">
    <property type="entry name" value="CobU"/>
    <property type="match status" value="1"/>
</dbReference>
<evidence type="ECO:0000256" key="4">
    <source>
        <dbReference type="ARBA" id="ARBA00003889"/>
    </source>
</evidence>
<dbReference type="GO" id="GO:0005525">
    <property type="term" value="F:GTP binding"/>
    <property type="evidence" value="ECO:0007669"/>
    <property type="project" value="UniProtKB-KW"/>
</dbReference>
<dbReference type="EC" id="2.7.7.62" evidence="9"/>
<reference evidence="20 21" key="1">
    <citation type="submission" date="2019-02" db="EMBL/GenBank/DDBJ databases">
        <title>Genomic Encyclopedia of Type Strains, Phase IV (KMG-IV): sequencing the most valuable type-strain genomes for metagenomic binning, comparative biology and taxonomic classification.</title>
        <authorList>
            <person name="Goeker M."/>
        </authorList>
    </citation>
    <scope>NUCLEOTIDE SEQUENCE [LARGE SCALE GENOMIC DNA]</scope>
    <source>
        <strain evidence="20 21">DSM 28825</strain>
    </source>
</reference>
<evidence type="ECO:0000256" key="1">
    <source>
        <dbReference type="ARBA" id="ARBA00000312"/>
    </source>
</evidence>
<feature type="binding site" evidence="19">
    <location>
        <begin position="32"/>
        <end position="34"/>
    </location>
    <ligand>
        <name>GTP</name>
        <dbReference type="ChEBI" id="CHEBI:37565"/>
    </ligand>
</feature>
<evidence type="ECO:0000256" key="15">
    <source>
        <dbReference type="ARBA" id="ARBA00023134"/>
    </source>
</evidence>
<keyword evidence="20" id="KW-0548">Nucleotidyltransferase</keyword>
<keyword evidence="15 19" id="KW-0342">GTP-binding</keyword>
<evidence type="ECO:0000256" key="16">
    <source>
        <dbReference type="ARBA" id="ARBA00029570"/>
    </source>
</evidence>
<dbReference type="EC" id="2.7.1.156" evidence="8"/>
<comment type="catalytic activity">
    <reaction evidence="2">
        <text>adenosylcob(III)inamide phosphate + GTP + H(+) = adenosylcob(III)inamide-GDP + diphosphate</text>
        <dbReference type="Rhea" id="RHEA:22712"/>
        <dbReference type="ChEBI" id="CHEBI:15378"/>
        <dbReference type="ChEBI" id="CHEBI:33019"/>
        <dbReference type="ChEBI" id="CHEBI:37565"/>
        <dbReference type="ChEBI" id="CHEBI:58502"/>
        <dbReference type="ChEBI" id="CHEBI:60487"/>
        <dbReference type="EC" id="2.7.7.62"/>
    </reaction>
</comment>
<evidence type="ECO:0000313" key="21">
    <source>
        <dbReference type="Proteomes" id="UP000293562"/>
    </source>
</evidence>
<evidence type="ECO:0000256" key="6">
    <source>
        <dbReference type="ARBA" id="ARBA00005159"/>
    </source>
</evidence>
<evidence type="ECO:0000256" key="5">
    <source>
        <dbReference type="ARBA" id="ARBA00004692"/>
    </source>
</evidence>
<evidence type="ECO:0000256" key="2">
    <source>
        <dbReference type="ARBA" id="ARBA00000711"/>
    </source>
</evidence>